<keyword evidence="5" id="KW-0479">Metal-binding</keyword>
<comment type="cofactor">
    <cofactor evidence="1">
        <name>Mn(2+)</name>
        <dbReference type="ChEBI" id="CHEBI:29035"/>
    </cofactor>
</comment>
<dbReference type="SUPFAM" id="SSF56300">
    <property type="entry name" value="Metallo-dependent phosphatases"/>
    <property type="match status" value="1"/>
</dbReference>
<evidence type="ECO:0000256" key="8">
    <source>
        <dbReference type="ARBA" id="ARBA00023136"/>
    </source>
</evidence>
<reference evidence="11" key="2">
    <citation type="submission" date="2019-06" db="EMBL/GenBank/DDBJ databases">
        <title>Genomics analysis of Aphanomyces spp. identifies a new class of oomycete effector associated with host adaptation.</title>
        <authorList>
            <person name="Gaulin E."/>
        </authorList>
    </citation>
    <scope>NUCLEOTIDE SEQUENCE</scope>
    <source>
        <strain evidence="11">CBS 578.67</strain>
    </source>
</reference>
<evidence type="ECO:0000256" key="9">
    <source>
        <dbReference type="ARBA" id="ARBA00023211"/>
    </source>
</evidence>
<comment type="subcellular location">
    <subcellularLocation>
        <location evidence="2">Membrane</location>
        <topology evidence="2">Multi-pass membrane protein</topology>
    </subcellularLocation>
</comment>
<dbReference type="PANTHER" id="PTHR13315:SF0">
    <property type="entry name" value="METALLOPHOSPHOESTERASE 1"/>
    <property type="match status" value="1"/>
</dbReference>
<comment type="similarity">
    <text evidence="3">Belongs to the metallophosphoesterase superfamily. MPPE1 family.</text>
</comment>
<evidence type="ECO:0000256" key="3">
    <source>
        <dbReference type="ARBA" id="ARBA00008895"/>
    </source>
</evidence>
<reference evidence="12 13" key="1">
    <citation type="submission" date="2019-03" db="EMBL/GenBank/DDBJ databases">
        <authorList>
            <person name="Gaulin E."/>
            <person name="Dumas B."/>
        </authorList>
    </citation>
    <scope>NUCLEOTIDE SEQUENCE [LARGE SCALE GENOMIC DNA]</scope>
    <source>
        <strain evidence="12">CBS 568.67</strain>
    </source>
</reference>
<accession>A0A485K1Y5</accession>
<dbReference type="InterPro" id="IPR004843">
    <property type="entry name" value="Calcineurin-like_PHP"/>
</dbReference>
<dbReference type="GO" id="GO:0006506">
    <property type="term" value="P:GPI anchor biosynthetic process"/>
    <property type="evidence" value="ECO:0007669"/>
    <property type="project" value="InterPro"/>
</dbReference>
<gene>
    <name evidence="12" type="primary">Aste57867_181</name>
    <name evidence="11" type="ORF">As57867_000181</name>
    <name evidence="12" type="ORF">ASTE57867_181</name>
</gene>
<organism evidence="12 13">
    <name type="scientific">Aphanomyces stellatus</name>
    <dbReference type="NCBI Taxonomy" id="120398"/>
    <lineage>
        <taxon>Eukaryota</taxon>
        <taxon>Sar</taxon>
        <taxon>Stramenopiles</taxon>
        <taxon>Oomycota</taxon>
        <taxon>Saprolegniomycetes</taxon>
        <taxon>Saprolegniales</taxon>
        <taxon>Verrucalvaceae</taxon>
        <taxon>Aphanomyces</taxon>
    </lineage>
</organism>
<name>A0A485K1Y5_9STRA</name>
<evidence type="ECO:0000313" key="11">
    <source>
        <dbReference type="EMBL" id="KAF0720624.1"/>
    </source>
</evidence>
<feature type="domain" description="Calcineurin-like phosphoesterase" evidence="10">
    <location>
        <begin position="43"/>
        <end position="272"/>
    </location>
</feature>
<dbReference type="GO" id="GO:0046872">
    <property type="term" value="F:metal ion binding"/>
    <property type="evidence" value="ECO:0007669"/>
    <property type="project" value="UniProtKB-KW"/>
</dbReference>
<keyword evidence="13" id="KW-1185">Reference proteome</keyword>
<evidence type="ECO:0000256" key="5">
    <source>
        <dbReference type="ARBA" id="ARBA00022723"/>
    </source>
</evidence>
<protein>
    <submittedName>
        <fullName evidence="12">Aste57867_181 protein</fullName>
    </submittedName>
</protein>
<keyword evidence="4" id="KW-0812">Transmembrane</keyword>
<keyword evidence="9" id="KW-0464">Manganese</keyword>
<evidence type="ECO:0000256" key="6">
    <source>
        <dbReference type="ARBA" id="ARBA00022801"/>
    </source>
</evidence>
<evidence type="ECO:0000256" key="1">
    <source>
        <dbReference type="ARBA" id="ARBA00001936"/>
    </source>
</evidence>
<evidence type="ECO:0000256" key="2">
    <source>
        <dbReference type="ARBA" id="ARBA00004141"/>
    </source>
</evidence>
<dbReference type="AlphaFoldDB" id="A0A485K1Y5"/>
<evidence type="ECO:0000259" key="10">
    <source>
        <dbReference type="Pfam" id="PF00149"/>
    </source>
</evidence>
<keyword evidence="8" id="KW-0472">Membrane</keyword>
<proteinExistence type="inferred from homology"/>
<dbReference type="EMBL" id="CAADRA010000006">
    <property type="protein sequence ID" value="VFT77407.1"/>
    <property type="molecule type" value="Genomic_DNA"/>
</dbReference>
<dbReference type="InterPro" id="IPR033308">
    <property type="entry name" value="PGAP5/Cdc1/Ted1"/>
</dbReference>
<evidence type="ECO:0000313" key="12">
    <source>
        <dbReference type="EMBL" id="VFT77407.1"/>
    </source>
</evidence>
<evidence type="ECO:0000313" key="13">
    <source>
        <dbReference type="Proteomes" id="UP000332933"/>
    </source>
</evidence>
<dbReference type="InterPro" id="IPR029052">
    <property type="entry name" value="Metallo-depent_PP-like"/>
</dbReference>
<dbReference type="Gene3D" id="3.60.21.10">
    <property type="match status" value="1"/>
</dbReference>
<dbReference type="GO" id="GO:0016787">
    <property type="term" value="F:hydrolase activity"/>
    <property type="evidence" value="ECO:0007669"/>
    <property type="project" value="UniProtKB-KW"/>
</dbReference>
<dbReference type="EMBL" id="VJMH01000006">
    <property type="protein sequence ID" value="KAF0720624.1"/>
    <property type="molecule type" value="Genomic_DNA"/>
</dbReference>
<evidence type="ECO:0000256" key="7">
    <source>
        <dbReference type="ARBA" id="ARBA00022989"/>
    </source>
</evidence>
<dbReference type="Pfam" id="PF00149">
    <property type="entry name" value="Metallophos"/>
    <property type="match status" value="1"/>
</dbReference>
<keyword evidence="6" id="KW-0378">Hydrolase</keyword>
<sequence length="304" mass="34724">MCSLAGGSLVLYYGSIVHFFYQSIQCSYNTKETASNVDSRLTNVLILGDIHLLGQRKRSWIEQYWIDWQTWLSFTNILSANPPDLILSLGDQLDEGTSATDDDTYESYRKRFRQIIDPKAAKILFLVGNHDAAFGASMTKHLIHRHEGAFSASNHLVNINNVLYLQLNTMAMDDNVEDVHLHHESLLFLQNIETERKLMGYYPPMVLLTHVPLYRPDDTACGPLRANEDGHVTYEAPTFKYTQRDHVLSEELSSRLLNALRPDYVFSAHTHAVCEYSHSVPFQTKPIPEYTVPTFSWGMRPNPS</sequence>
<evidence type="ECO:0000256" key="4">
    <source>
        <dbReference type="ARBA" id="ARBA00022692"/>
    </source>
</evidence>
<dbReference type="Proteomes" id="UP000332933">
    <property type="component" value="Unassembled WGS sequence"/>
</dbReference>
<dbReference type="GO" id="GO:0016020">
    <property type="term" value="C:membrane"/>
    <property type="evidence" value="ECO:0007669"/>
    <property type="project" value="UniProtKB-SubCell"/>
</dbReference>
<keyword evidence="7" id="KW-1133">Transmembrane helix</keyword>
<dbReference type="PANTHER" id="PTHR13315">
    <property type="entry name" value="METALLO PHOSPHOESTERASE RELATED"/>
    <property type="match status" value="1"/>
</dbReference>
<dbReference type="OrthoDB" id="5977743at2759"/>